<name>A0AA35VM69_LACSI</name>
<protein>
    <submittedName>
        <fullName evidence="1">Uncharacterized protein</fullName>
    </submittedName>
</protein>
<dbReference type="Proteomes" id="UP001177003">
    <property type="component" value="Chromosome 0"/>
</dbReference>
<evidence type="ECO:0000313" key="1">
    <source>
        <dbReference type="EMBL" id="CAI9262528.1"/>
    </source>
</evidence>
<organism evidence="1 2">
    <name type="scientific">Lactuca saligna</name>
    <name type="common">Willowleaf lettuce</name>
    <dbReference type="NCBI Taxonomy" id="75948"/>
    <lineage>
        <taxon>Eukaryota</taxon>
        <taxon>Viridiplantae</taxon>
        <taxon>Streptophyta</taxon>
        <taxon>Embryophyta</taxon>
        <taxon>Tracheophyta</taxon>
        <taxon>Spermatophyta</taxon>
        <taxon>Magnoliopsida</taxon>
        <taxon>eudicotyledons</taxon>
        <taxon>Gunneridae</taxon>
        <taxon>Pentapetalae</taxon>
        <taxon>asterids</taxon>
        <taxon>campanulids</taxon>
        <taxon>Asterales</taxon>
        <taxon>Asteraceae</taxon>
        <taxon>Cichorioideae</taxon>
        <taxon>Cichorieae</taxon>
        <taxon>Lactucinae</taxon>
        <taxon>Lactuca</taxon>
    </lineage>
</organism>
<reference evidence="1" key="1">
    <citation type="submission" date="2023-04" db="EMBL/GenBank/DDBJ databases">
        <authorList>
            <person name="Vijverberg K."/>
            <person name="Xiong W."/>
            <person name="Schranz E."/>
        </authorList>
    </citation>
    <scope>NUCLEOTIDE SEQUENCE</scope>
</reference>
<evidence type="ECO:0000313" key="2">
    <source>
        <dbReference type="Proteomes" id="UP001177003"/>
    </source>
</evidence>
<dbReference type="EMBL" id="OX465086">
    <property type="protein sequence ID" value="CAI9262528.1"/>
    <property type="molecule type" value="Genomic_DNA"/>
</dbReference>
<sequence>MGDLMETRNKGRIGVVFKFEGIETEEFKPPLTGFYQMVLSFPFIMPPRQDLFTDITHLSICEQLSTLIVISTANIHRLDAIIMQIATINTVIDLQIGTIAKLIPPPPLN</sequence>
<proteinExistence type="predicted"/>
<keyword evidence="2" id="KW-1185">Reference proteome</keyword>
<gene>
    <name evidence="1" type="ORF">LSALG_LOCUS3263</name>
</gene>
<accession>A0AA35VM69</accession>
<dbReference type="AlphaFoldDB" id="A0AA35VM69"/>